<dbReference type="OrthoDB" id="2667042at2"/>
<accession>A0A4U2YE75</accession>
<dbReference type="AlphaFoldDB" id="A0A4U2YE75"/>
<sequence length="148" mass="17267">MNKKRIILTVVLIIVIAGLFYAFDRMKYTSLNEKALNQITKNDEVRIDIRRESDSARVSVTNKEMVDKILNELSVVELKKENFTEIDGDYRVRIYVNGVEKLSMAVFVDKNYVMISKEGDYKIVNQNNFKKMFEDPSLKWVVSKDNSD</sequence>
<protein>
    <recommendedName>
        <fullName evidence="4">DUF4340 domain-containing protein</fullName>
    </recommendedName>
</protein>
<keyword evidence="1" id="KW-1133">Transmembrane helix</keyword>
<reference evidence="2 3" key="1">
    <citation type="submission" date="2019-04" db="EMBL/GenBank/DDBJ databases">
        <title>Whole genome sequencing of Brevibacillus sp. TGS2-1.</title>
        <authorList>
            <person name="Choi A."/>
        </authorList>
    </citation>
    <scope>NUCLEOTIDE SEQUENCE [LARGE SCALE GENOMIC DNA]</scope>
    <source>
        <strain evidence="2 3">TGS2-1</strain>
    </source>
</reference>
<name>A0A4U2YE75_9BACL</name>
<dbReference type="Proteomes" id="UP000307841">
    <property type="component" value="Unassembled WGS sequence"/>
</dbReference>
<keyword evidence="1" id="KW-0812">Transmembrane</keyword>
<dbReference type="EMBL" id="SZNK01000001">
    <property type="protein sequence ID" value="TKI59050.1"/>
    <property type="molecule type" value="Genomic_DNA"/>
</dbReference>
<gene>
    <name evidence="2" type="ORF">E8L90_28675</name>
</gene>
<comment type="caution">
    <text evidence="2">The sequence shown here is derived from an EMBL/GenBank/DDBJ whole genome shotgun (WGS) entry which is preliminary data.</text>
</comment>
<proteinExistence type="predicted"/>
<evidence type="ECO:0000313" key="2">
    <source>
        <dbReference type="EMBL" id="TKI59050.1"/>
    </source>
</evidence>
<evidence type="ECO:0000256" key="1">
    <source>
        <dbReference type="SAM" id="Phobius"/>
    </source>
</evidence>
<keyword evidence="1" id="KW-0472">Membrane</keyword>
<dbReference type="RefSeq" id="WP_137032892.1">
    <property type="nucleotide sequence ID" value="NZ_SZNK01000001.1"/>
</dbReference>
<keyword evidence="3" id="KW-1185">Reference proteome</keyword>
<feature type="transmembrane region" description="Helical" evidence="1">
    <location>
        <begin position="6"/>
        <end position="23"/>
    </location>
</feature>
<organism evidence="2 3">
    <name type="scientific">Brevibacillus antibioticus</name>
    <dbReference type="NCBI Taxonomy" id="2570228"/>
    <lineage>
        <taxon>Bacteria</taxon>
        <taxon>Bacillati</taxon>
        <taxon>Bacillota</taxon>
        <taxon>Bacilli</taxon>
        <taxon>Bacillales</taxon>
        <taxon>Paenibacillaceae</taxon>
        <taxon>Brevibacillus</taxon>
    </lineage>
</organism>
<evidence type="ECO:0000313" key="3">
    <source>
        <dbReference type="Proteomes" id="UP000307841"/>
    </source>
</evidence>
<evidence type="ECO:0008006" key="4">
    <source>
        <dbReference type="Google" id="ProtNLM"/>
    </source>
</evidence>